<dbReference type="NCBIfam" id="TIGR01351">
    <property type="entry name" value="adk"/>
    <property type="match status" value="1"/>
</dbReference>
<dbReference type="HAMAP" id="MF_00235">
    <property type="entry name" value="Adenylate_kinase_Adk"/>
    <property type="match status" value="1"/>
</dbReference>
<dbReference type="PROSITE" id="PS00113">
    <property type="entry name" value="ADENYLATE_KINASE"/>
    <property type="match status" value="1"/>
</dbReference>
<gene>
    <name evidence="9" type="primary">adk_1</name>
    <name evidence="5" type="synonym">adk</name>
    <name evidence="9" type="ORF">Pan54_08490</name>
</gene>
<comment type="function">
    <text evidence="5">Catalyzes the reversible transfer of the terminal phosphate group between ATP and AMP. Plays an important role in cellular energy homeostasis and in adenine nucleotide metabolism.</text>
</comment>
<dbReference type="AlphaFoldDB" id="A0A5C5XDD6"/>
<comment type="caution">
    <text evidence="5">Lacks conserved residue(s) required for the propagation of feature annotation.</text>
</comment>
<keyword evidence="2 5" id="KW-0545">Nucleotide biosynthesis</keyword>
<evidence type="ECO:0000313" key="9">
    <source>
        <dbReference type="EMBL" id="TWT60135.1"/>
    </source>
</evidence>
<feature type="binding site" evidence="5">
    <location>
        <begin position="132"/>
        <end position="133"/>
    </location>
    <ligand>
        <name>ATP</name>
        <dbReference type="ChEBI" id="CHEBI:30616"/>
    </ligand>
</feature>
<evidence type="ECO:0000256" key="7">
    <source>
        <dbReference type="RuleBase" id="RU003331"/>
    </source>
</evidence>
<feature type="binding site" evidence="5">
    <location>
        <position position="129"/>
    </location>
    <ligand>
        <name>Zn(2+)</name>
        <dbReference type="ChEBI" id="CHEBI:29105"/>
        <note>structural</note>
    </ligand>
</feature>
<feature type="binding site" evidence="5">
    <location>
        <position position="196"/>
    </location>
    <ligand>
        <name>ATP</name>
        <dbReference type="ChEBI" id="CHEBI:30616"/>
    </ligand>
</feature>
<feature type="binding site" evidence="5">
    <location>
        <position position="149"/>
    </location>
    <ligand>
        <name>Zn(2+)</name>
        <dbReference type="ChEBI" id="CHEBI:29105"/>
        <note>structural</note>
    </ligand>
</feature>
<keyword evidence="5" id="KW-0963">Cytoplasm</keyword>
<dbReference type="InterPro" id="IPR007862">
    <property type="entry name" value="Adenylate_kinase_lid-dom"/>
</dbReference>
<dbReference type="SUPFAM" id="SSF52540">
    <property type="entry name" value="P-loop containing nucleoside triphosphate hydrolases"/>
    <property type="match status" value="1"/>
</dbReference>
<dbReference type="OrthoDB" id="9805030at2"/>
<dbReference type="PANTHER" id="PTHR23359">
    <property type="entry name" value="NUCLEOTIDE KINASE"/>
    <property type="match status" value="1"/>
</dbReference>
<dbReference type="EMBL" id="SJPG01000001">
    <property type="protein sequence ID" value="TWT60135.1"/>
    <property type="molecule type" value="Genomic_DNA"/>
</dbReference>
<dbReference type="InterPro" id="IPR006259">
    <property type="entry name" value="Adenyl_kin_sub"/>
</dbReference>
<dbReference type="RefSeq" id="WP_146502288.1">
    <property type="nucleotide sequence ID" value="NZ_SJPG01000001.1"/>
</dbReference>
<dbReference type="Gene3D" id="3.40.50.300">
    <property type="entry name" value="P-loop containing nucleotide triphosphate hydrolases"/>
    <property type="match status" value="1"/>
</dbReference>
<evidence type="ECO:0000256" key="2">
    <source>
        <dbReference type="ARBA" id="ARBA00022727"/>
    </source>
</evidence>
<dbReference type="CDD" id="cd01428">
    <property type="entry name" value="ADK"/>
    <property type="match status" value="1"/>
</dbReference>
<feature type="domain" description="Adenylate kinase active site lid" evidence="8">
    <location>
        <begin position="123"/>
        <end position="159"/>
    </location>
</feature>
<keyword evidence="5" id="KW-0479">Metal-binding</keyword>
<dbReference type="SUPFAM" id="SSF57774">
    <property type="entry name" value="Microbial and mitochondrial ADK, insert 'zinc finger' domain"/>
    <property type="match status" value="1"/>
</dbReference>
<dbReference type="InterPro" id="IPR027417">
    <property type="entry name" value="P-loop_NTPase"/>
</dbReference>
<evidence type="ECO:0000313" key="10">
    <source>
        <dbReference type="Proteomes" id="UP000316095"/>
    </source>
</evidence>
<keyword evidence="3 5" id="KW-0547">Nucleotide-binding</keyword>
<dbReference type="EC" id="2.7.4.3" evidence="5 7"/>
<comment type="domain">
    <text evidence="5">Consists of three domains, a large central CORE domain and two small peripheral domains, NMPbind and LID, which undergo movements during catalysis. The LID domain closes over the site of phosphoryl transfer upon ATP binding. Assembling and dissambling the active center during each catalytic cycle provides an effective means to prevent ATP hydrolysis. Some bacteria have evolved a zinc-coordinating structure that stabilizes the LID domain.</text>
</comment>
<feature type="binding site" evidence="5">
    <location>
        <begin position="86"/>
        <end position="89"/>
    </location>
    <ligand>
        <name>AMP</name>
        <dbReference type="ChEBI" id="CHEBI:456215"/>
    </ligand>
</feature>
<comment type="caution">
    <text evidence="9">The sequence shown here is derived from an EMBL/GenBank/DDBJ whole genome shotgun (WGS) entry which is preliminary data.</text>
</comment>
<evidence type="ECO:0000256" key="4">
    <source>
        <dbReference type="ARBA" id="ARBA00022777"/>
    </source>
</evidence>
<comment type="subcellular location">
    <subcellularLocation>
        <location evidence="5 7">Cytoplasm</location>
    </subcellularLocation>
</comment>
<reference evidence="9 10" key="1">
    <citation type="submission" date="2019-02" db="EMBL/GenBank/DDBJ databases">
        <title>Deep-cultivation of Planctomycetes and their phenomic and genomic characterization uncovers novel biology.</title>
        <authorList>
            <person name="Wiegand S."/>
            <person name="Jogler M."/>
            <person name="Boedeker C."/>
            <person name="Pinto D."/>
            <person name="Vollmers J."/>
            <person name="Rivas-Marin E."/>
            <person name="Kohn T."/>
            <person name="Peeters S.H."/>
            <person name="Heuer A."/>
            <person name="Rast P."/>
            <person name="Oberbeckmann S."/>
            <person name="Bunk B."/>
            <person name="Jeske O."/>
            <person name="Meyerdierks A."/>
            <person name="Storesund J.E."/>
            <person name="Kallscheuer N."/>
            <person name="Luecker S."/>
            <person name="Lage O.M."/>
            <person name="Pohl T."/>
            <person name="Merkel B.J."/>
            <person name="Hornburger P."/>
            <person name="Mueller R.-W."/>
            <person name="Bruemmer F."/>
            <person name="Labrenz M."/>
            <person name="Spormann A.M."/>
            <person name="Op Den Camp H."/>
            <person name="Overmann J."/>
            <person name="Amann R."/>
            <person name="Jetten M.S.M."/>
            <person name="Mascher T."/>
            <person name="Medema M.H."/>
            <person name="Devos D.P."/>
            <person name="Kaster A.-K."/>
            <person name="Ovreas L."/>
            <person name="Rohde M."/>
            <person name="Galperin M.Y."/>
            <person name="Jogler C."/>
        </authorList>
    </citation>
    <scope>NUCLEOTIDE SEQUENCE [LARGE SCALE GENOMIC DNA]</scope>
    <source>
        <strain evidence="9 10">Pan54</strain>
    </source>
</reference>
<dbReference type="Proteomes" id="UP000316095">
    <property type="component" value="Unassembled WGS sequence"/>
</dbReference>
<evidence type="ECO:0000256" key="5">
    <source>
        <dbReference type="HAMAP-Rule" id="MF_00235"/>
    </source>
</evidence>
<comment type="catalytic activity">
    <reaction evidence="5 7">
        <text>AMP + ATP = 2 ADP</text>
        <dbReference type="Rhea" id="RHEA:12973"/>
        <dbReference type="ChEBI" id="CHEBI:30616"/>
        <dbReference type="ChEBI" id="CHEBI:456215"/>
        <dbReference type="ChEBI" id="CHEBI:456216"/>
        <dbReference type="EC" id="2.7.4.3"/>
    </reaction>
</comment>
<dbReference type="GO" id="GO:0008270">
    <property type="term" value="F:zinc ion binding"/>
    <property type="evidence" value="ECO:0007669"/>
    <property type="project" value="UniProtKB-UniRule"/>
</dbReference>
<dbReference type="Pfam" id="PF00406">
    <property type="entry name" value="ADK"/>
    <property type="match status" value="1"/>
</dbReference>
<comment type="similarity">
    <text evidence="5 6">Belongs to the adenylate kinase family.</text>
</comment>
<feature type="binding site" evidence="5">
    <location>
        <begin position="58"/>
        <end position="60"/>
    </location>
    <ligand>
        <name>AMP</name>
        <dbReference type="ChEBI" id="CHEBI:456215"/>
    </ligand>
</feature>
<proteinExistence type="inferred from homology"/>
<dbReference type="InterPro" id="IPR000850">
    <property type="entry name" value="Adenylat/UMP-CMP_kin"/>
</dbReference>
<comment type="subunit">
    <text evidence="5 7">Monomer.</text>
</comment>
<keyword evidence="5" id="KW-0862">Zinc</keyword>
<evidence type="ECO:0000256" key="6">
    <source>
        <dbReference type="RuleBase" id="RU003330"/>
    </source>
</evidence>
<feature type="binding site" evidence="5">
    <location>
        <position position="157"/>
    </location>
    <ligand>
        <name>AMP</name>
        <dbReference type="ChEBI" id="CHEBI:456215"/>
    </ligand>
</feature>
<feature type="binding site" evidence="5">
    <location>
        <position position="126"/>
    </location>
    <ligand>
        <name>Zn(2+)</name>
        <dbReference type="ChEBI" id="CHEBI:29105"/>
        <note>structural</note>
    </ligand>
</feature>
<protein>
    <recommendedName>
        <fullName evidence="5 7">Adenylate kinase</fullName>
        <shortName evidence="5">AK</shortName>
        <ecNumber evidence="5 7">2.7.4.3</ecNumber>
    </recommendedName>
    <alternativeName>
        <fullName evidence="5">ATP-AMP transphosphorylase</fullName>
    </alternativeName>
    <alternativeName>
        <fullName evidence="5">ATP:AMP phosphotransferase</fullName>
    </alternativeName>
    <alternativeName>
        <fullName evidence="5">Adenylate monophosphate kinase</fullName>
    </alternativeName>
</protein>
<feature type="region of interest" description="NMP" evidence="5">
    <location>
        <begin position="31"/>
        <end position="60"/>
    </location>
</feature>
<sequence>MHKYVIMGMPGCGKGTQSEIMCKRFSLVHISVGDILRWNIKNHTKLAARIKRLMSTGRLIPDEFVENIIQQRLQEHDWNYGFMLDGFPRNEAQAEFFLESYDIDAVIYIDVPAPLIIERLSSRRVCGNCGATYNLVSAAPKVSGVCDACGSKDLIRRPDDNPDAIRERLLDYEEKTLPALNLFRRKELVITVRGDRPINDVQADIQRDLNLAKYRIKS</sequence>
<dbReference type="InterPro" id="IPR036193">
    <property type="entry name" value="ADK_active_lid_dom_sf"/>
</dbReference>
<feature type="binding site" evidence="5">
    <location>
        <position position="146"/>
    </location>
    <ligand>
        <name>Zn(2+)</name>
        <dbReference type="ChEBI" id="CHEBI:29105"/>
        <note>structural</note>
    </ligand>
</feature>
<evidence type="ECO:0000256" key="3">
    <source>
        <dbReference type="ARBA" id="ARBA00022741"/>
    </source>
</evidence>
<keyword evidence="4 5" id="KW-0418">Kinase</keyword>
<dbReference type="UniPathway" id="UPA00588">
    <property type="reaction ID" value="UER00649"/>
</dbReference>
<keyword evidence="5 7" id="KW-0067">ATP-binding</keyword>
<evidence type="ECO:0000259" key="8">
    <source>
        <dbReference type="Pfam" id="PF05191"/>
    </source>
</evidence>
<feature type="binding site" evidence="5">
    <location>
        <position position="168"/>
    </location>
    <ligand>
        <name>AMP</name>
        <dbReference type="ChEBI" id="CHEBI:456215"/>
    </ligand>
</feature>
<feature type="binding site" evidence="5">
    <location>
        <begin position="11"/>
        <end position="16"/>
    </location>
    <ligand>
        <name>ATP</name>
        <dbReference type="ChEBI" id="CHEBI:30616"/>
    </ligand>
</feature>
<organism evidence="9 10">
    <name type="scientific">Rubinisphaera italica</name>
    <dbReference type="NCBI Taxonomy" id="2527969"/>
    <lineage>
        <taxon>Bacteria</taxon>
        <taxon>Pseudomonadati</taxon>
        <taxon>Planctomycetota</taxon>
        <taxon>Planctomycetia</taxon>
        <taxon>Planctomycetales</taxon>
        <taxon>Planctomycetaceae</taxon>
        <taxon>Rubinisphaera</taxon>
    </lineage>
</organism>
<dbReference type="InterPro" id="IPR033690">
    <property type="entry name" value="Adenylat_kinase_CS"/>
</dbReference>
<dbReference type="GO" id="GO:0044209">
    <property type="term" value="P:AMP salvage"/>
    <property type="evidence" value="ECO:0007669"/>
    <property type="project" value="UniProtKB-UniRule"/>
</dbReference>
<keyword evidence="10" id="KW-1185">Reference proteome</keyword>
<dbReference type="GO" id="GO:0004017">
    <property type="term" value="F:AMP kinase activity"/>
    <property type="evidence" value="ECO:0007669"/>
    <property type="project" value="UniProtKB-UniRule"/>
</dbReference>
<comment type="pathway">
    <text evidence="5">Purine metabolism; AMP biosynthesis via salvage pathway; AMP from ADP: step 1/1.</text>
</comment>
<feature type="binding site" evidence="5">
    <location>
        <position position="123"/>
    </location>
    <ligand>
        <name>ATP</name>
        <dbReference type="ChEBI" id="CHEBI:30616"/>
    </ligand>
</feature>
<accession>A0A5C5XDD6</accession>
<feature type="binding site" evidence="5">
    <location>
        <position position="93"/>
    </location>
    <ligand>
        <name>AMP</name>
        <dbReference type="ChEBI" id="CHEBI:456215"/>
    </ligand>
</feature>
<keyword evidence="1 5" id="KW-0808">Transferase</keyword>
<dbReference type="PRINTS" id="PR00094">
    <property type="entry name" value="ADENYLTKNASE"/>
</dbReference>
<evidence type="ECO:0000256" key="1">
    <source>
        <dbReference type="ARBA" id="ARBA00022679"/>
    </source>
</evidence>
<name>A0A5C5XDD6_9PLAN</name>
<dbReference type="Pfam" id="PF05191">
    <property type="entry name" value="ADK_lid"/>
    <property type="match status" value="1"/>
</dbReference>
<feature type="binding site" evidence="5">
    <location>
        <position position="37"/>
    </location>
    <ligand>
        <name>AMP</name>
        <dbReference type="ChEBI" id="CHEBI:456215"/>
    </ligand>
</feature>
<dbReference type="GO" id="GO:0005524">
    <property type="term" value="F:ATP binding"/>
    <property type="evidence" value="ECO:0007669"/>
    <property type="project" value="UniProtKB-UniRule"/>
</dbReference>
<dbReference type="GO" id="GO:0005737">
    <property type="term" value="C:cytoplasm"/>
    <property type="evidence" value="ECO:0007669"/>
    <property type="project" value="UniProtKB-SubCell"/>
</dbReference>